<evidence type="ECO:0000313" key="1">
    <source>
        <dbReference type="EMBL" id="OXL42457.1"/>
    </source>
</evidence>
<dbReference type="EMBL" id="NMPZ01000074">
    <property type="protein sequence ID" value="OXL42457.1"/>
    <property type="molecule type" value="Genomic_DNA"/>
</dbReference>
<protein>
    <submittedName>
        <fullName evidence="1">Uncharacterized protein</fullName>
    </submittedName>
</protein>
<reference evidence="1 2" key="1">
    <citation type="submission" date="2017-07" db="EMBL/GenBank/DDBJ databases">
        <title>Draft genome sequence of Prevotella copri isolated from the gut of healthy adult Indian.</title>
        <authorList>
            <person name="Das B."/>
            <person name="Bag S."/>
            <person name="Ghosh T.S."/>
        </authorList>
    </citation>
    <scope>NUCLEOTIDE SEQUENCE [LARGE SCALE GENOMIC DNA]</scope>
    <source>
        <strain evidence="1 2">Indica</strain>
    </source>
</reference>
<evidence type="ECO:0000313" key="2">
    <source>
        <dbReference type="Proteomes" id="UP000215155"/>
    </source>
</evidence>
<gene>
    <name evidence="1" type="ORF">CFT61_16415</name>
</gene>
<name>A0AA91TGM2_9BACT</name>
<dbReference type="AlphaFoldDB" id="A0AA91TGM2"/>
<comment type="caution">
    <text evidence="1">The sequence shown here is derived from an EMBL/GenBank/DDBJ whole genome shotgun (WGS) entry which is preliminary data.</text>
</comment>
<sequence length="67" mass="7708">MVLSEELVQEVGLALCKIKLAHKENAMHTNPKQFTQQTDIPEGYWIDADQKLTRVDLVKPLIYSVIR</sequence>
<accession>A0AA91TGM2</accession>
<dbReference type="Proteomes" id="UP000215155">
    <property type="component" value="Unassembled WGS sequence"/>
</dbReference>
<organism evidence="1 2">
    <name type="scientific">Segatella copri</name>
    <dbReference type="NCBI Taxonomy" id="165179"/>
    <lineage>
        <taxon>Bacteria</taxon>
        <taxon>Pseudomonadati</taxon>
        <taxon>Bacteroidota</taxon>
        <taxon>Bacteroidia</taxon>
        <taxon>Bacteroidales</taxon>
        <taxon>Prevotellaceae</taxon>
        <taxon>Segatella</taxon>
    </lineage>
</organism>
<proteinExistence type="predicted"/>